<evidence type="ECO:0000313" key="1">
    <source>
        <dbReference type="EMBL" id="WVZ56254.1"/>
    </source>
</evidence>
<sequence length="200" mass="20303">MYPAKICECLRNLLDSRYANAEEAEGSAPGAAPASAVVAPLATHDDAAAVPAEGTALAAALTSADVAPQAAALVSMLAAEGGALVARRGRKPSTRAASASVKATPLAAHDDEVAMLAKGSAPAATLVSADVSPRAASPVSVLAADGGAPVARRERKPNSRVFGSQWTAFESILLVFQFTFFPVFALRQTVPLTVNADHEA</sequence>
<organism evidence="1 2">
    <name type="scientific">Paspalum notatum var. saurae</name>
    <dbReference type="NCBI Taxonomy" id="547442"/>
    <lineage>
        <taxon>Eukaryota</taxon>
        <taxon>Viridiplantae</taxon>
        <taxon>Streptophyta</taxon>
        <taxon>Embryophyta</taxon>
        <taxon>Tracheophyta</taxon>
        <taxon>Spermatophyta</taxon>
        <taxon>Magnoliopsida</taxon>
        <taxon>Liliopsida</taxon>
        <taxon>Poales</taxon>
        <taxon>Poaceae</taxon>
        <taxon>PACMAD clade</taxon>
        <taxon>Panicoideae</taxon>
        <taxon>Andropogonodae</taxon>
        <taxon>Paspaleae</taxon>
        <taxon>Paspalinae</taxon>
        <taxon>Paspalum</taxon>
    </lineage>
</organism>
<protein>
    <submittedName>
        <fullName evidence="1">Uncharacterized protein</fullName>
    </submittedName>
</protein>
<proteinExistence type="predicted"/>
<dbReference type="EMBL" id="CP144746">
    <property type="protein sequence ID" value="WVZ56254.1"/>
    <property type="molecule type" value="Genomic_DNA"/>
</dbReference>
<evidence type="ECO:0000313" key="2">
    <source>
        <dbReference type="Proteomes" id="UP001341281"/>
    </source>
</evidence>
<gene>
    <name evidence="1" type="ORF">U9M48_006813</name>
</gene>
<dbReference type="AlphaFoldDB" id="A0AAQ3Q0M8"/>
<accession>A0AAQ3Q0M8</accession>
<keyword evidence="2" id="KW-1185">Reference proteome</keyword>
<name>A0AAQ3Q0M8_PASNO</name>
<dbReference type="Proteomes" id="UP001341281">
    <property type="component" value="Chromosome 02"/>
</dbReference>
<reference evidence="1 2" key="1">
    <citation type="submission" date="2024-02" db="EMBL/GenBank/DDBJ databases">
        <title>High-quality chromosome-scale genome assembly of Pensacola bahiagrass (Paspalum notatum Flugge var. saurae).</title>
        <authorList>
            <person name="Vega J.M."/>
            <person name="Podio M."/>
            <person name="Orjuela J."/>
            <person name="Siena L.A."/>
            <person name="Pessino S.C."/>
            <person name="Combes M.C."/>
            <person name="Mariac C."/>
            <person name="Albertini E."/>
            <person name="Pupilli F."/>
            <person name="Ortiz J.P.A."/>
            <person name="Leblanc O."/>
        </authorList>
    </citation>
    <scope>NUCLEOTIDE SEQUENCE [LARGE SCALE GENOMIC DNA]</scope>
    <source>
        <strain evidence="1">R1</strain>
        <tissue evidence="1">Leaf</tissue>
    </source>
</reference>